<proteinExistence type="predicted"/>
<organism evidence="2 3">
    <name type="scientific">Platanthera guangdongensis</name>
    <dbReference type="NCBI Taxonomy" id="2320717"/>
    <lineage>
        <taxon>Eukaryota</taxon>
        <taxon>Viridiplantae</taxon>
        <taxon>Streptophyta</taxon>
        <taxon>Embryophyta</taxon>
        <taxon>Tracheophyta</taxon>
        <taxon>Spermatophyta</taxon>
        <taxon>Magnoliopsida</taxon>
        <taxon>Liliopsida</taxon>
        <taxon>Asparagales</taxon>
        <taxon>Orchidaceae</taxon>
        <taxon>Orchidoideae</taxon>
        <taxon>Orchideae</taxon>
        <taxon>Orchidinae</taxon>
        <taxon>Platanthera</taxon>
    </lineage>
</organism>
<dbReference type="EMBL" id="JBBWWR010000001">
    <property type="protein sequence ID" value="KAK8971549.1"/>
    <property type="molecule type" value="Genomic_DNA"/>
</dbReference>
<keyword evidence="3" id="KW-1185">Reference proteome</keyword>
<dbReference type="InterPro" id="IPR001375">
    <property type="entry name" value="Peptidase_S9_cat"/>
</dbReference>
<dbReference type="InterPro" id="IPR029058">
    <property type="entry name" value="AB_hydrolase_fold"/>
</dbReference>
<reference evidence="2 3" key="1">
    <citation type="journal article" date="2022" name="Nat. Plants">
        <title>Genomes of leafy and leafless Platanthera orchids illuminate the evolution of mycoheterotrophy.</title>
        <authorList>
            <person name="Li M.H."/>
            <person name="Liu K.W."/>
            <person name="Li Z."/>
            <person name="Lu H.C."/>
            <person name="Ye Q.L."/>
            <person name="Zhang D."/>
            <person name="Wang J.Y."/>
            <person name="Li Y.F."/>
            <person name="Zhong Z.M."/>
            <person name="Liu X."/>
            <person name="Yu X."/>
            <person name="Liu D.K."/>
            <person name="Tu X.D."/>
            <person name="Liu B."/>
            <person name="Hao Y."/>
            <person name="Liao X.Y."/>
            <person name="Jiang Y.T."/>
            <person name="Sun W.H."/>
            <person name="Chen J."/>
            <person name="Chen Y.Q."/>
            <person name="Ai Y."/>
            <person name="Zhai J.W."/>
            <person name="Wu S.S."/>
            <person name="Zhou Z."/>
            <person name="Hsiao Y.Y."/>
            <person name="Wu W.L."/>
            <person name="Chen Y.Y."/>
            <person name="Lin Y.F."/>
            <person name="Hsu J.L."/>
            <person name="Li C.Y."/>
            <person name="Wang Z.W."/>
            <person name="Zhao X."/>
            <person name="Zhong W.Y."/>
            <person name="Ma X.K."/>
            <person name="Ma L."/>
            <person name="Huang J."/>
            <person name="Chen G.Z."/>
            <person name="Huang M.Z."/>
            <person name="Huang L."/>
            <person name="Peng D.H."/>
            <person name="Luo Y.B."/>
            <person name="Zou S.Q."/>
            <person name="Chen S.P."/>
            <person name="Lan S."/>
            <person name="Tsai W.C."/>
            <person name="Van de Peer Y."/>
            <person name="Liu Z.J."/>
        </authorList>
    </citation>
    <scope>NUCLEOTIDE SEQUENCE [LARGE SCALE GENOMIC DNA]</scope>
    <source>
        <strain evidence="2">Lor288</strain>
    </source>
</reference>
<dbReference type="Pfam" id="PF00326">
    <property type="entry name" value="Peptidase_S9"/>
    <property type="match status" value="1"/>
</dbReference>
<dbReference type="Gene3D" id="3.40.50.1820">
    <property type="entry name" value="alpha/beta hydrolase"/>
    <property type="match status" value="1"/>
</dbReference>
<dbReference type="Proteomes" id="UP001412067">
    <property type="component" value="Unassembled WGS sequence"/>
</dbReference>
<comment type="caution">
    <text evidence="2">The sequence shown here is derived from an EMBL/GenBank/DDBJ whole genome shotgun (WGS) entry which is preliminary data.</text>
</comment>
<dbReference type="PANTHER" id="PTHR12277:SF81">
    <property type="entry name" value="PROTEIN ABHD13"/>
    <property type="match status" value="1"/>
</dbReference>
<evidence type="ECO:0000313" key="2">
    <source>
        <dbReference type="EMBL" id="KAK8971549.1"/>
    </source>
</evidence>
<evidence type="ECO:0000259" key="1">
    <source>
        <dbReference type="Pfam" id="PF00326"/>
    </source>
</evidence>
<name>A0ABR2N5X0_9ASPA</name>
<sequence length="600" mass="67453">MGSYLAALLYVVCAVAAAALALLVAFQERLVYVPVLPGLSKSYPITPSRLRLPYEDIWLHAADGVRLHAWFIKIIPDCSGPTILFFQENAGNIAHRLEFIRIMLQRLKCNAFMLSYRGYGASDGEPSQNGIIMDAQAALDHLFQRNDIDTSKIVVFGRSLGGAVGSALAKNNPDKVSALILENTFTSILDMAGVMLPILKWFIGGCSSKGPKVLNFLVRSPWSTIDIISQVKQPILFLSGLQDEMVPPSHMQMLYAKAAENSSQCLFVDFPGGMHMDTWLSGGDRYWRNIQLFLDRFVLRATEIEGERNSGSKVQKFKGALGSLEFELGIGIGTVKFQFQCSDVRDKDRYFMEFSFVLWPPSPDLADVALSNRRLPISSSSPYLTVVARSRLRRSISASLPDLIVSQSRRRRAISPSSTDLVVSRTYRKRIILSTIRFCCNNFVLIDSRLQLRIITVARSDSHEKKSISTATPENHSTTEQLHWNSNQFQFSQKLKLDEFQFRNLNSCDPNCPYKRNYFVPLFLTQHRIHSDNQCMPKWWVCVHPCVRRCFCLWHRQPIGMRVARSDLGPTITAGPGLLVPIGCRRSAGGPRSWTISFGA</sequence>
<feature type="domain" description="Peptidase S9 prolyl oligopeptidase catalytic" evidence="1">
    <location>
        <begin position="132"/>
        <end position="279"/>
    </location>
</feature>
<protein>
    <recommendedName>
        <fullName evidence="1">Peptidase S9 prolyl oligopeptidase catalytic domain-containing protein</fullName>
    </recommendedName>
</protein>
<dbReference type="PANTHER" id="PTHR12277">
    <property type="entry name" value="ALPHA/BETA HYDROLASE DOMAIN-CONTAINING PROTEIN"/>
    <property type="match status" value="1"/>
</dbReference>
<gene>
    <name evidence="2" type="ORF">KSP40_PGU009624</name>
</gene>
<evidence type="ECO:0000313" key="3">
    <source>
        <dbReference type="Proteomes" id="UP001412067"/>
    </source>
</evidence>
<dbReference type="SUPFAM" id="SSF53474">
    <property type="entry name" value="alpha/beta-Hydrolases"/>
    <property type="match status" value="1"/>
</dbReference>
<accession>A0ABR2N5X0</accession>